<name>A0ABW7EL30_9BURK</name>
<dbReference type="EMBL" id="JBIGHY010000002">
    <property type="protein sequence ID" value="MFG6413867.1"/>
    <property type="molecule type" value="Genomic_DNA"/>
</dbReference>
<dbReference type="Proteomes" id="UP001606300">
    <property type="component" value="Unassembled WGS sequence"/>
</dbReference>
<accession>A0ABW7EL30</accession>
<comment type="caution">
    <text evidence="1">The sequence shown here is derived from an EMBL/GenBank/DDBJ whole genome shotgun (WGS) entry which is preliminary data.</text>
</comment>
<reference evidence="1 2" key="1">
    <citation type="submission" date="2024-09" db="EMBL/GenBank/DDBJ databases">
        <title>Novel species of the genus Pelomonas and Roseateles isolated from streams.</title>
        <authorList>
            <person name="Lu H."/>
        </authorList>
    </citation>
    <scope>NUCLEOTIDE SEQUENCE [LARGE SCALE GENOMIC DNA]</scope>
    <source>
        <strain evidence="1 2">DC23W</strain>
    </source>
</reference>
<protein>
    <recommendedName>
        <fullName evidence="3">Glycosyl transferases group 1</fullName>
    </recommendedName>
</protein>
<sequence>MPQGSSHTSKMLGGIAAQYRDELEVDVMYLCRPGFDASLPARRNDPLAHLPGRRCYLLGQQLYFQDGPMDLEAYEHVVFQSIGDSTAALVGRVFSPERIDVLITDDELDGRRRFYEMVAQYPHQEAELRARIGFSPAVERAFEQLQHFVAPRTPWQQLLELRREAPLTMLDVLVPFQSYAMSAVDTQKPPGLVRIAMAQKPTDPSLLRSAVAQLAELFGAHPTLRFQVLVFGLEKWPKFQLFDAALTNVSQVTLDTPITESAYWNLLLGCDALLLNSRGGLGGLLRALTHRVGVVDLWEGPSYNRECVEGLGATLQQADDLARFLSTGRRDAAQLERNARVVGAKLSEGTEFILQRYLC</sequence>
<evidence type="ECO:0008006" key="3">
    <source>
        <dbReference type="Google" id="ProtNLM"/>
    </source>
</evidence>
<evidence type="ECO:0000313" key="1">
    <source>
        <dbReference type="EMBL" id="MFG6413867.1"/>
    </source>
</evidence>
<gene>
    <name evidence="1" type="ORF">ACG02S_08165</name>
</gene>
<evidence type="ECO:0000313" key="2">
    <source>
        <dbReference type="Proteomes" id="UP001606300"/>
    </source>
</evidence>
<organism evidence="1 2">
    <name type="scientific">Pelomonas dachongensis</name>
    <dbReference type="NCBI Taxonomy" id="3299029"/>
    <lineage>
        <taxon>Bacteria</taxon>
        <taxon>Pseudomonadati</taxon>
        <taxon>Pseudomonadota</taxon>
        <taxon>Betaproteobacteria</taxon>
        <taxon>Burkholderiales</taxon>
        <taxon>Sphaerotilaceae</taxon>
        <taxon>Roseateles</taxon>
    </lineage>
</organism>
<dbReference type="RefSeq" id="WP_394469941.1">
    <property type="nucleotide sequence ID" value="NZ_JBIGHY010000002.1"/>
</dbReference>
<keyword evidence="2" id="KW-1185">Reference proteome</keyword>
<proteinExistence type="predicted"/>